<accession>A0A2W7NCZ4</accession>
<proteinExistence type="predicted"/>
<dbReference type="RefSeq" id="WP_111438902.1">
    <property type="nucleotide sequence ID" value="NZ_QKZI01000001.1"/>
</dbReference>
<dbReference type="Proteomes" id="UP000248646">
    <property type="component" value="Unassembled WGS sequence"/>
</dbReference>
<dbReference type="AlphaFoldDB" id="A0A2W7NCZ4"/>
<protein>
    <submittedName>
        <fullName evidence="1">Uncharacterized protein</fullName>
    </submittedName>
</protein>
<dbReference type="OrthoDB" id="2959655at2"/>
<keyword evidence="2" id="KW-1185">Reference proteome</keyword>
<organism evidence="1 2">
    <name type="scientific">Psychrobacillus insolitus</name>
    <dbReference type="NCBI Taxonomy" id="1461"/>
    <lineage>
        <taxon>Bacteria</taxon>
        <taxon>Bacillati</taxon>
        <taxon>Bacillota</taxon>
        <taxon>Bacilli</taxon>
        <taxon>Bacillales</taxon>
        <taxon>Bacillaceae</taxon>
        <taxon>Psychrobacillus</taxon>
    </lineage>
</organism>
<dbReference type="EMBL" id="QKZI01000001">
    <property type="protein sequence ID" value="PZX08319.1"/>
    <property type="molecule type" value="Genomic_DNA"/>
</dbReference>
<gene>
    <name evidence="1" type="ORF">C7437_1011443</name>
</gene>
<evidence type="ECO:0000313" key="1">
    <source>
        <dbReference type="EMBL" id="PZX08319.1"/>
    </source>
</evidence>
<evidence type="ECO:0000313" key="2">
    <source>
        <dbReference type="Proteomes" id="UP000248646"/>
    </source>
</evidence>
<name>A0A2W7NCZ4_9BACI</name>
<comment type="caution">
    <text evidence="1">The sequence shown here is derived from an EMBL/GenBank/DDBJ whole genome shotgun (WGS) entry which is preliminary data.</text>
</comment>
<sequence length="86" mass="9819">MNVVEQDYISNVSIGYFEMLDSHVIMVGVSRDVHIDTVNDINAHYEGDNQFSLNTSEKISGSNVKIQIYDKYGKLLETKMNKLVVY</sequence>
<reference evidence="1 2" key="1">
    <citation type="submission" date="2018-06" db="EMBL/GenBank/DDBJ databases">
        <title>Genomic Encyclopedia of Type Strains, Phase IV (KMG-IV): sequencing the most valuable type-strain genomes for metagenomic binning, comparative biology and taxonomic classification.</title>
        <authorList>
            <person name="Goeker M."/>
        </authorList>
    </citation>
    <scope>NUCLEOTIDE SEQUENCE [LARGE SCALE GENOMIC DNA]</scope>
    <source>
        <strain evidence="1 2">DSM 5</strain>
    </source>
</reference>